<reference evidence="2" key="1">
    <citation type="journal article" date="2020" name="Fungal Divers.">
        <title>Resolving the Mortierellaceae phylogeny through synthesis of multi-gene phylogenetics and phylogenomics.</title>
        <authorList>
            <person name="Vandepol N."/>
            <person name="Liber J."/>
            <person name="Desiro A."/>
            <person name="Na H."/>
            <person name="Kennedy M."/>
            <person name="Barry K."/>
            <person name="Grigoriev I.V."/>
            <person name="Miller A.N."/>
            <person name="O'Donnell K."/>
            <person name="Stajich J.E."/>
            <person name="Bonito G."/>
        </authorList>
    </citation>
    <scope>NUCLEOTIDE SEQUENCE</scope>
    <source>
        <strain evidence="2">NRRL 2591</strain>
    </source>
</reference>
<accession>A0A9P6EYN3</accession>
<evidence type="ECO:0000313" key="2">
    <source>
        <dbReference type="EMBL" id="KAF9538358.1"/>
    </source>
</evidence>
<feature type="non-terminal residue" evidence="2">
    <location>
        <position position="96"/>
    </location>
</feature>
<evidence type="ECO:0000313" key="3">
    <source>
        <dbReference type="Proteomes" id="UP000723463"/>
    </source>
</evidence>
<feature type="region of interest" description="Disordered" evidence="1">
    <location>
        <begin position="1"/>
        <end position="27"/>
    </location>
</feature>
<gene>
    <name evidence="2" type="ORF">EC957_006896</name>
</gene>
<comment type="caution">
    <text evidence="2">The sequence shown here is derived from an EMBL/GenBank/DDBJ whole genome shotgun (WGS) entry which is preliminary data.</text>
</comment>
<proteinExistence type="predicted"/>
<protein>
    <submittedName>
        <fullName evidence="2">Uncharacterized protein</fullName>
    </submittedName>
</protein>
<name>A0A9P6EYN3_9FUNG</name>
<sequence>MDPRATNQLHRSRSTAPSKPGCKTLSPERLYGVAVQRPAKRMTIHGPKELTATGATWIPAHPDEKWTQAAFLTDILMMENFGGRPKKLEGYCVHYI</sequence>
<dbReference type="EMBL" id="JAAAXW010000313">
    <property type="protein sequence ID" value="KAF9538358.1"/>
    <property type="molecule type" value="Genomic_DNA"/>
</dbReference>
<keyword evidence="3" id="KW-1185">Reference proteome</keyword>
<dbReference type="Proteomes" id="UP000723463">
    <property type="component" value="Unassembled WGS sequence"/>
</dbReference>
<dbReference type="AlphaFoldDB" id="A0A9P6EYN3"/>
<organism evidence="2 3">
    <name type="scientific">Mortierella hygrophila</name>
    <dbReference type="NCBI Taxonomy" id="979708"/>
    <lineage>
        <taxon>Eukaryota</taxon>
        <taxon>Fungi</taxon>
        <taxon>Fungi incertae sedis</taxon>
        <taxon>Mucoromycota</taxon>
        <taxon>Mortierellomycotina</taxon>
        <taxon>Mortierellomycetes</taxon>
        <taxon>Mortierellales</taxon>
        <taxon>Mortierellaceae</taxon>
        <taxon>Mortierella</taxon>
    </lineage>
</organism>
<evidence type="ECO:0000256" key="1">
    <source>
        <dbReference type="SAM" id="MobiDB-lite"/>
    </source>
</evidence>
<feature type="compositionally biased region" description="Polar residues" evidence="1">
    <location>
        <begin position="1"/>
        <end position="17"/>
    </location>
</feature>